<feature type="domain" description="3-beta hydroxysteroid dehydrogenase/isomerase" evidence="4">
    <location>
        <begin position="30"/>
        <end position="280"/>
    </location>
</feature>
<gene>
    <name evidence="5" type="ORF">CPEL01642_LOCUS5967</name>
</gene>
<keyword evidence="3" id="KW-0472">Membrane</keyword>
<dbReference type="InterPro" id="IPR050177">
    <property type="entry name" value="Lipid_A_modif_metabolic_enz"/>
</dbReference>
<reference evidence="5" key="1">
    <citation type="submission" date="2021-01" db="EMBL/GenBank/DDBJ databases">
        <authorList>
            <person name="Corre E."/>
            <person name="Pelletier E."/>
            <person name="Niang G."/>
            <person name="Scheremetjew M."/>
            <person name="Finn R."/>
            <person name="Kale V."/>
            <person name="Holt S."/>
            <person name="Cochrane G."/>
            <person name="Meng A."/>
            <person name="Brown T."/>
            <person name="Cohen L."/>
        </authorList>
    </citation>
    <scope>NUCLEOTIDE SEQUENCE</scope>
    <source>
        <strain evidence="5">PLY182g</strain>
    </source>
</reference>
<dbReference type="GO" id="GO:0016616">
    <property type="term" value="F:oxidoreductase activity, acting on the CH-OH group of donors, NAD or NADP as acceptor"/>
    <property type="evidence" value="ECO:0007669"/>
    <property type="project" value="InterPro"/>
</dbReference>
<dbReference type="AlphaFoldDB" id="A0A7S0L735"/>
<keyword evidence="2" id="KW-0560">Oxidoreductase</keyword>
<evidence type="ECO:0000256" key="1">
    <source>
        <dbReference type="ARBA" id="ARBA00009219"/>
    </source>
</evidence>
<dbReference type="Pfam" id="PF01073">
    <property type="entry name" value="3Beta_HSD"/>
    <property type="match status" value="1"/>
</dbReference>
<dbReference type="GO" id="GO:0006694">
    <property type="term" value="P:steroid biosynthetic process"/>
    <property type="evidence" value="ECO:0007669"/>
    <property type="project" value="InterPro"/>
</dbReference>
<dbReference type="SUPFAM" id="SSF51735">
    <property type="entry name" value="NAD(P)-binding Rossmann-fold domains"/>
    <property type="match status" value="1"/>
</dbReference>
<proteinExistence type="inferred from homology"/>
<evidence type="ECO:0000256" key="2">
    <source>
        <dbReference type="ARBA" id="ARBA00023002"/>
    </source>
</evidence>
<dbReference type="InterPro" id="IPR036291">
    <property type="entry name" value="NAD(P)-bd_dom_sf"/>
</dbReference>
<evidence type="ECO:0000313" key="5">
    <source>
        <dbReference type="EMBL" id="CAD8602634.1"/>
    </source>
</evidence>
<dbReference type="InterPro" id="IPR002225">
    <property type="entry name" value="3Beta_OHSteriod_DH/Estase"/>
</dbReference>
<keyword evidence="3" id="KW-0812">Transmembrane</keyword>
<feature type="transmembrane region" description="Helical" evidence="3">
    <location>
        <begin position="301"/>
        <end position="321"/>
    </location>
</feature>
<comment type="similarity">
    <text evidence="1">Belongs to the 3-beta-HSD family.</text>
</comment>
<dbReference type="Gene3D" id="3.40.50.720">
    <property type="entry name" value="NAD(P)-binding Rossmann-like Domain"/>
    <property type="match status" value="1"/>
</dbReference>
<accession>A0A7S0L735</accession>
<dbReference type="EMBL" id="HBEY01012420">
    <property type="protein sequence ID" value="CAD8602634.1"/>
    <property type="molecule type" value="Transcribed_RNA"/>
</dbReference>
<evidence type="ECO:0000256" key="3">
    <source>
        <dbReference type="SAM" id="Phobius"/>
    </source>
</evidence>
<dbReference type="PANTHER" id="PTHR43245">
    <property type="entry name" value="BIFUNCTIONAL POLYMYXIN RESISTANCE PROTEIN ARNA"/>
    <property type="match status" value="1"/>
</dbReference>
<evidence type="ECO:0000259" key="4">
    <source>
        <dbReference type="Pfam" id="PF01073"/>
    </source>
</evidence>
<name>A0A7S0L735_9EUKA</name>
<protein>
    <recommendedName>
        <fullName evidence="4">3-beta hydroxysteroid dehydrogenase/isomerase domain-containing protein</fullName>
    </recommendedName>
</protein>
<sequence length="408" mass="44717">MEQHDLAPHLSPVQRTASVGKFPPVPAVCAVTGGTGFVGSRLVEMLIERGARKVRCLDVVPPPANAWHHPKIEYITGDVCDPRAVDELVAGAGCVWHNAAAVGPFHPRPLYFKVNFEGTLNVLRACREAGVPKIVMSSSPSTRFDGSDVDGLTEEQMPKLPMKSYLQTYAETKALGEKACTDACCDELLTVAVAPHQVYGPRDNLFLPNILEACGTGRLRVFGAGTNRICFTHVDNYAHGLIIAERALYQGSPACGKFYIVTDGNTHPYPEGFLHFWEVIDQANTAMGFPSIWKKASLPIWLLWSVATICELIGMLFGTTLKLNRFSVRMLTMHRWFDTTASEKDLGYRPIVSYSEGWADTLVWFRENWLPTFDAAAGIVGLHGGTQNKIDVQLAGTASGPRDTQKLA</sequence>
<dbReference type="PANTHER" id="PTHR43245:SF51">
    <property type="entry name" value="SHORT CHAIN DEHYDROGENASE_REDUCTASE FAMILY 42E, MEMBER 2"/>
    <property type="match status" value="1"/>
</dbReference>
<organism evidence="5">
    <name type="scientific">Coccolithus braarudii</name>
    <dbReference type="NCBI Taxonomy" id="221442"/>
    <lineage>
        <taxon>Eukaryota</taxon>
        <taxon>Haptista</taxon>
        <taxon>Haptophyta</taxon>
        <taxon>Prymnesiophyceae</taxon>
        <taxon>Coccolithales</taxon>
        <taxon>Coccolithaceae</taxon>
        <taxon>Coccolithus</taxon>
    </lineage>
</organism>
<keyword evidence="3" id="KW-1133">Transmembrane helix</keyword>